<evidence type="ECO:0008006" key="4">
    <source>
        <dbReference type="Google" id="ProtNLM"/>
    </source>
</evidence>
<organism evidence="2 3">
    <name type="scientific">Lentinula lateritia</name>
    <dbReference type="NCBI Taxonomy" id="40482"/>
    <lineage>
        <taxon>Eukaryota</taxon>
        <taxon>Fungi</taxon>
        <taxon>Dikarya</taxon>
        <taxon>Basidiomycota</taxon>
        <taxon>Agaricomycotina</taxon>
        <taxon>Agaricomycetes</taxon>
        <taxon>Agaricomycetidae</taxon>
        <taxon>Agaricales</taxon>
        <taxon>Marasmiineae</taxon>
        <taxon>Omphalotaceae</taxon>
        <taxon>Lentinula</taxon>
    </lineage>
</organism>
<accession>A0A9W8ZQ69</accession>
<reference evidence="2" key="1">
    <citation type="submission" date="2022-08" db="EMBL/GenBank/DDBJ databases">
        <authorList>
            <consortium name="DOE Joint Genome Institute"/>
            <person name="Min B."/>
            <person name="Riley R."/>
            <person name="Sierra-Patev S."/>
            <person name="Naranjo-Ortiz M."/>
            <person name="Looney B."/>
            <person name="Konkel Z."/>
            <person name="Slot J.C."/>
            <person name="Sakamoto Y."/>
            <person name="Steenwyk J.L."/>
            <person name="Rokas A."/>
            <person name="Carro J."/>
            <person name="Camarero S."/>
            <person name="Ferreira P."/>
            <person name="Molpeceres G."/>
            <person name="Ruiz-Duenas F.J."/>
            <person name="Serrano A."/>
            <person name="Henrissat B."/>
            <person name="Drula E."/>
            <person name="Hughes K.W."/>
            <person name="Mata J.L."/>
            <person name="Ishikawa N.K."/>
            <person name="Vargas-Isla R."/>
            <person name="Ushijima S."/>
            <person name="Smith C.A."/>
            <person name="Ahrendt S."/>
            <person name="Andreopoulos W."/>
            <person name="He G."/>
            <person name="Labutti K."/>
            <person name="Lipzen A."/>
            <person name="Ng V."/>
            <person name="Sandor L."/>
            <person name="Barry K."/>
            <person name="Martinez A.T."/>
            <person name="Xiao Y."/>
            <person name="Gibbons J.G."/>
            <person name="Terashima K."/>
            <person name="Hibbett D.S."/>
            <person name="Grigoriev I.V."/>
        </authorList>
    </citation>
    <scope>NUCLEOTIDE SEQUENCE</scope>
    <source>
        <strain evidence="2">Sp2 HRB7682 ss15</strain>
    </source>
</reference>
<evidence type="ECO:0000313" key="2">
    <source>
        <dbReference type="EMBL" id="KAJ4463472.1"/>
    </source>
</evidence>
<dbReference type="Proteomes" id="UP001150238">
    <property type="component" value="Unassembled WGS sequence"/>
</dbReference>
<keyword evidence="1" id="KW-0732">Signal</keyword>
<evidence type="ECO:0000256" key="1">
    <source>
        <dbReference type="SAM" id="SignalP"/>
    </source>
</evidence>
<gene>
    <name evidence="2" type="ORF">C8J55DRAFT_553320</name>
</gene>
<reference evidence="2" key="2">
    <citation type="journal article" date="2023" name="Proc. Natl. Acad. Sci. U.S.A.">
        <title>A global phylogenomic analysis of the shiitake genus Lentinula.</title>
        <authorList>
            <person name="Sierra-Patev S."/>
            <person name="Min B."/>
            <person name="Naranjo-Ortiz M."/>
            <person name="Looney B."/>
            <person name="Konkel Z."/>
            <person name="Slot J.C."/>
            <person name="Sakamoto Y."/>
            <person name="Steenwyk J.L."/>
            <person name="Rokas A."/>
            <person name="Carro J."/>
            <person name="Camarero S."/>
            <person name="Ferreira P."/>
            <person name="Molpeceres G."/>
            <person name="Ruiz-Duenas F.J."/>
            <person name="Serrano A."/>
            <person name="Henrissat B."/>
            <person name="Drula E."/>
            <person name="Hughes K.W."/>
            <person name="Mata J.L."/>
            <person name="Ishikawa N.K."/>
            <person name="Vargas-Isla R."/>
            <person name="Ushijima S."/>
            <person name="Smith C.A."/>
            <person name="Donoghue J."/>
            <person name="Ahrendt S."/>
            <person name="Andreopoulos W."/>
            <person name="He G."/>
            <person name="LaButti K."/>
            <person name="Lipzen A."/>
            <person name="Ng V."/>
            <person name="Riley R."/>
            <person name="Sandor L."/>
            <person name="Barry K."/>
            <person name="Martinez A.T."/>
            <person name="Xiao Y."/>
            <person name="Gibbons J.G."/>
            <person name="Terashima K."/>
            <person name="Grigoriev I.V."/>
            <person name="Hibbett D."/>
        </authorList>
    </citation>
    <scope>NUCLEOTIDE SEQUENCE</scope>
    <source>
        <strain evidence="2">Sp2 HRB7682 ss15</strain>
    </source>
</reference>
<protein>
    <recommendedName>
        <fullName evidence="4">Reverse transcriptase zinc-binding domain-containing protein</fullName>
    </recommendedName>
</protein>
<evidence type="ECO:0000313" key="3">
    <source>
        <dbReference type="Proteomes" id="UP001150238"/>
    </source>
</evidence>
<feature type="signal peptide" evidence="1">
    <location>
        <begin position="1"/>
        <end position="20"/>
    </location>
</feature>
<proteinExistence type="predicted"/>
<comment type="caution">
    <text evidence="2">The sequence shown here is derived from an EMBL/GenBank/DDBJ whole genome shotgun (WGS) entry which is preliminary data.</text>
</comment>
<dbReference type="AlphaFoldDB" id="A0A9W8ZQ69"/>
<feature type="chain" id="PRO_5040827691" description="Reverse transcriptase zinc-binding domain-containing protein" evidence="1">
    <location>
        <begin position="21"/>
        <end position="301"/>
    </location>
</feature>
<dbReference type="EMBL" id="JANVFS010000071">
    <property type="protein sequence ID" value="KAJ4463472.1"/>
    <property type="molecule type" value="Genomic_DNA"/>
</dbReference>
<sequence length="301" mass="34457">MYFSVASLTIGLATACIVNAIPVANPNILTAPDPVNGSLVPRDGPELAWSYDISPNTKPVAGDQQKAKASTKTLVNSLLESDGNPHLESTSPVFVGDPDHFFIKISSAARLGYDLTVQHIDGVMERVKKSMEKDIQEKVDTSNKTRDVLRDRREYDKKTKKMVIKTMAFRHYLRIPIGEHRRSLIDMVTSNHKLAVERLRWAERNRPMVQHDKRLCRMCREKVEDGAHVLFECSNSCKVIQLRKAFMQRVIQEIPHFARHYGDGWELFRELLADKRVVGLLAKYVHEVLEVFYAVEIYRLE</sequence>
<name>A0A9W8ZQ69_9AGAR</name>